<gene>
    <name evidence="2" type="ORF">DdX_22059</name>
</gene>
<dbReference type="AlphaFoldDB" id="A0AAD4QUQ6"/>
<reference evidence="2" key="1">
    <citation type="submission" date="2022-01" db="EMBL/GenBank/DDBJ databases">
        <title>Genome Sequence Resource for Two Populations of Ditylenchus destructor, the Migratory Endoparasitic Phytonematode.</title>
        <authorList>
            <person name="Zhang H."/>
            <person name="Lin R."/>
            <person name="Xie B."/>
        </authorList>
    </citation>
    <scope>NUCLEOTIDE SEQUENCE</scope>
    <source>
        <strain evidence="2">BazhouSP</strain>
    </source>
</reference>
<dbReference type="EMBL" id="JAKKPZ010000990">
    <property type="protein sequence ID" value="KAI1691160.1"/>
    <property type="molecule type" value="Genomic_DNA"/>
</dbReference>
<sequence length="142" mass="16368">MKFLVFTIFIIFHVISVAGDDSDLEDHLKHKDESQPSQAQIIYVERLGDCFNRYVVLENDKVQLEEDELDVFMEDYEAAQTLSEMFNSFTNDTSTIDQALQVGKVVKNFMASILKNYSTSIDSLSYDFDKKVIVQVSDRFTL</sequence>
<name>A0AAD4QUQ6_9BILA</name>
<evidence type="ECO:0000313" key="2">
    <source>
        <dbReference type="EMBL" id="KAI1691160.1"/>
    </source>
</evidence>
<comment type="caution">
    <text evidence="2">The sequence shown here is derived from an EMBL/GenBank/DDBJ whole genome shotgun (WGS) entry which is preliminary data.</text>
</comment>
<protein>
    <submittedName>
        <fullName evidence="2">Uncharacterized protein</fullName>
    </submittedName>
</protein>
<keyword evidence="1" id="KW-0732">Signal</keyword>
<accession>A0AAD4QUQ6</accession>
<keyword evidence="3" id="KW-1185">Reference proteome</keyword>
<proteinExistence type="predicted"/>
<evidence type="ECO:0000313" key="3">
    <source>
        <dbReference type="Proteomes" id="UP001201812"/>
    </source>
</evidence>
<feature type="chain" id="PRO_5042124294" evidence="1">
    <location>
        <begin position="20"/>
        <end position="142"/>
    </location>
</feature>
<dbReference type="Proteomes" id="UP001201812">
    <property type="component" value="Unassembled WGS sequence"/>
</dbReference>
<evidence type="ECO:0000256" key="1">
    <source>
        <dbReference type="SAM" id="SignalP"/>
    </source>
</evidence>
<feature type="signal peptide" evidence="1">
    <location>
        <begin position="1"/>
        <end position="19"/>
    </location>
</feature>
<organism evidence="2 3">
    <name type="scientific">Ditylenchus destructor</name>
    <dbReference type="NCBI Taxonomy" id="166010"/>
    <lineage>
        <taxon>Eukaryota</taxon>
        <taxon>Metazoa</taxon>
        <taxon>Ecdysozoa</taxon>
        <taxon>Nematoda</taxon>
        <taxon>Chromadorea</taxon>
        <taxon>Rhabditida</taxon>
        <taxon>Tylenchina</taxon>
        <taxon>Tylenchomorpha</taxon>
        <taxon>Sphaerularioidea</taxon>
        <taxon>Anguinidae</taxon>
        <taxon>Anguininae</taxon>
        <taxon>Ditylenchus</taxon>
    </lineage>
</organism>